<dbReference type="Proteomes" id="UP000263377">
    <property type="component" value="Unassembled WGS sequence"/>
</dbReference>
<protein>
    <recommendedName>
        <fullName evidence="4">Crystal protein ET79</fullName>
    </recommendedName>
</protein>
<evidence type="ECO:0000313" key="2">
    <source>
        <dbReference type="EMBL" id="RGD56697.1"/>
    </source>
</evidence>
<name>A0A372ZN79_9ACTN</name>
<gene>
    <name evidence="2" type="ORF">DR950_01830</name>
</gene>
<feature type="chain" id="PRO_5016788489" description="Crystal protein ET79" evidence="1">
    <location>
        <begin position="29"/>
        <end position="162"/>
    </location>
</feature>
<dbReference type="RefSeq" id="WP_049650892.1">
    <property type="nucleotide sequence ID" value="NZ_QVIG01000001.1"/>
</dbReference>
<keyword evidence="1" id="KW-0732">Signal</keyword>
<feature type="signal peptide" evidence="1">
    <location>
        <begin position="1"/>
        <end position="28"/>
    </location>
</feature>
<sequence>MRISARTAALAAVTAIGLGTIATGTAQAAPAPAQAALSAARSTTVHLHNGTGCTLNRTDYSLSHGIWTQGQEPPQSLGNTGDAVFQSESNGFMTGTEGSVTFQASNCEEGWRNGAAVRLHWNNPYVGSNGYDDDGTTRGFFRTTHDTGAGDNANVYWGAWKA</sequence>
<proteinExistence type="predicted"/>
<dbReference type="Gene3D" id="2.60.270.50">
    <property type="match status" value="1"/>
</dbReference>
<dbReference type="EMBL" id="QVIG01000001">
    <property type="protein sequence ID" value="RGD56697.1"/>
    <property type="molecule type" value="Genomic_DNA"/>
</dbReference>
<evidence type="ECO:0000313" key="3">
    <source>
        <dbReference type="Proteomes" id="UP000263377"/>
    </source>
</evidence>
<evidence type="ECO:0000256" key="1">
    <source>
        <dbReference type="SAM" id="SignalP"/>
    </source>
</evidence>
<accession>A0A372ZN79</accession>
<keyword evidence="3" id="KW-1185">Reference proteome</keyword>
<evidence type="ECO:0008006" key="4">
    <source>
        <dbReference type="Google" id="ProtNLM"/>
    </source>
</evidence>
<organism evidence="2 3">
    <name type="scientific">Kitasatospora xanthocidica</name>
    <dbReference type="NCBI Taxonomy" id="83382"/>
    <lineage>
        <taxon>Bacteria</taxon>
        <taxon>Bacillati</taxon>
        <taxon>Actinomycetota</taxon>
        <taxon>Actinomycetes</taxon>
        <taxon>Kitasatosporales</taxon>
        <taxon>Streptomycetaceae</taxon>
        <taxon>Kitasatospora</taxon>
    </lineage>
</organism>
<comment type="caution">
    <text evidence="2">The sequence shown here is derived from an EMBL/GenBank/DDBJ whole genome shotgun (WGS) entry which is preliminary data.</text>
</comment>
<dbReference type="AlphaFoldDB" id="A0A372ZN79"/>
<reference evidence="2 3" key="1">
    <citation type="submission" date="2018-08" db="EMBL/GenBank/DDBJ databases">
        <title>Diversity &amp; Physiological Properties of Lignin-Decomposing Actinobacteria from Soil.</title>
        <authorList>
            <person name="Roh S.G."/>
            <person name="Kim S.B."/>
        </authorList>
    </citation>
    <scope>NUCLEOTIDE SEQUENCE [LARGE SCALE GENOMIC DNA]</scope>
    <source>
        <strain evidence="2 3">MMS17-GH009</strain>
    </source>
</reference>